<dbReference type="EMBL" id="QKWP01000850">
    <property type="protein sequence ID" value="RIB14231.1"/>
    <property type="molecule type" value="Genomic_DNA"/>
</dbReference>
<keyword evidence="2" id="KW-1185">Reference proteome</keyword>
<dbReference type="InterPro" id="IPR036322">
    <property type="entry name" value="WD40_repeat_dom_sf"/>
</dbReference>
<comment type="caution">
    <text evidence="1">The sequence shown here is derived from an EMBL/GenBank/DDBJ whole genome shotgun (WGS) entry which is preliminary data.</text>
</comment>
<organism evidence="1 2">
    <name type="scientific">Gigaspora rosea</name>
    <dbReference type="NCBI Taxonomy" id="44941"/>
    <lineage>
        <taxon>Eukaryota</taxon>
        <taxon>Fungi</taxon>
        <taxon>Fungi incertae sedis</taxon>
        <taxon>Mucoromycota</taxon>
        <taxon>Glomeromycotina</taxon>
        <taxon>Glomeromycetes</taxon>
        <taxon>Diversisporales</taxon>
        <taxon>Gigasporaceae</taxon>
        <taxon>Gigaspora</taxon>
    </lineage>
</organism>
<dbReference type="STRING" id="44941.A0A397UX93"/>
<sequence length="69" mass="7754">MADQLRENARFHREGITSLAINKESALVLTGSTDGSDISSVDDKLNSWDVNTMRLRQTCHHEDAIIKLQ</sequence>
<evidence type="ECO:0000313" key="2">
    <source>
        <dbReference type="Proteomes" id="UP000266673"/>
    </source>
</evidence>
<dbReference type="InterPro" id="IPR015943">
    <property type="entry name" value="WD40/YVTN_repeat-like_dom_sf"/>
</dbReference>
<protein>
    <submittedName>
        <fullName evidence="1">Uncharacterized protein</fullName>
    </submittedName>
</protein>
<dbReference type="Proteomes" id="UP000266673">
    <property type="component" value="Unassembled WGS sequence"/>
</dbReference>
<dbReference type="SUPFAM" id="SSF50978">
    <property type="entry name" value="WD40 repeat-like"/>
    <property type="match status" value="1"/>
</dbReference>
<dbReference type="Gene3D" id="2.130.10.10">
    <property type="entry name" value="YVTN repeat-like/Quinoprotein amine dehydrogenase"/>
    <property type="match status" value="1"/>
</dbReference>
<dbReference type="OrthoDB" id="10261640at2759"/>
<accession>A0A397UX93</accession>
<name>A0A397UX93_9GLOM</name>
<reference evidence="1 2" key="1">
    <citation type="submission" date="2018-06" db="EMBL/GenBank/DDBJ databases">
        <title>Comparative genomics reveals the genomic features of Rhizophagus irregularis, R. cerebriforme, R. diaphanum and Gigaspora rosea, and their symbiotic lifestyle signature.</title>
        <authorList>
            <person name="Morin E."/>
            <person name="San Clemente H."/>
            <person name="Chen E.C.H."/>
            <person name="De La Providencia I."/>
            <person name="Hainaut M."/>
            <person name="Kuo A."/>
            <person name="Kohler A."/>
            <person name="Murat C."/>
            <person name="Tang N."/>
            <person name="Roy S."/>
            <person name="Loubradou J."/>
            <person name="Henrissat B."/>
            <person name="Grigoriev I.V."/>
            <person name="Corradi N."/>
            <person name="Roux C."/>
            <person name="Martin F.M."/>
        </authorList>
    </citation>
    <scope>NUCLEOTIDE SEQUENCE [LARGE SCALE GENOMIC DNA]</scope>
    <source>
        <strain evidence="1 2">DAOM 194757</strain>
    </source>
</reference>
<evidence type="ECO:0000313" key="1">
    <source>
        <dbReference type="EMBL" id="RIB14231.1"/>
    </source>
</evidence>
<gene>
    <name evidence="1" type="ORF">C2G38_2195698</name>
</gene>
<dbReference type="AlphaFoldDB" id="A0A397UX93"/>
<proteinExistence type="predicted"/>